<organism evidence="1 2">
    <name type="scientific">Ornithinimicrobium avium</name>
    <dbReference type="NCBI Taxonomy" id="2283195"/>
    <lineage>
        <taxon>Bacteria</taxon>
        <taxon>Bacillati</taxon>
        <taxon>Actinomycetota</taxon>
        <taxon>Actinomycetes</taxon>
        <taxon>Micrococcales</taxon>
        <taxon>Ornithinimicrobiaceae</taxon>
        <taxon>Ornithinimicrobium</taxon>
    </lineage>
</organism>
<gene>
    <name evidence="1" type="ORF">DV701_13720</name>
</gene>
<evidence type="ECO:0000313" key="1">
    <source>
        <dbReference type="EMBL" id="AXH97039.1"/>
    </source>
</evidence>
<dbReference type="EMBL" id="CP031229">
    <property type="protein sequence ID" value="AXH97039.1"/>
    <property type="molecule type" value="Genomic_DNA"/>
</dbReference>
<dbReference type="KEGG" id="orn:DV701_13720"/>
<evidence type="ECO:0000313" key="2">
    <source>
        <dbReference type="Proteomes" id="UP000253790"/>
    </source>
</evidence>
<reference evidence="1 2" key="1">
    <citation type="submission" date="2018-07" db="EMBL/GenBank/DDBJ databases">
        <title>Complete genome sequencing of Ornithinimicrobium sp. AMA3305.</title>
        <authorList>
            <person name="Bae J.-W."/>
        </authorList>
    </citation>
    <scope>NUCLEOTIDE SEQUENCE [LARGE SCALE GENOMIC DNA]</scope>
    <source>
        <strain evidence="1 2">AMA3305</strain>
    </source>
</reference>
<accession>A0A345NPT1</accession>
<keyword evidence="2" id="KW-1185">Reference proteome</keyword>
<protein>
    <submittedName>
        <fullName evidence="1">Uncharacterized protein</fullName>
    </submittedName>
</protein>
<sequence>MQQNPDSLSLPEDGSAPPRLLDLLKDHAPDTREVFLYAIWEGFDMWDAGFDAPKIGPYYIFESDGLTLGGWEGAPEGLESAQPANVIAPLDGTWLMATPIDSHETFVASMDSALTDAILADEWLDAVLARCHDSA</sequence>
<dbReference type="AlphaFoldDB" id="A0A345NPT1"/>
<name>A0A345NPT1_9MICO</name>
<dbReference type="Proteomes" id="UP000253790">
    <property type="component" value="Chromosome"/>
</dbReference>
<proteinExistence type="predicted"/>